<feature type="region of interest" description="Disordered" evidence="10">
    <location>
        <begin position="1164"/>
        <end position="1183"/>
    </location>
</feature>
<feature type="region of interest" description="Disordered" evidence="10">
    <location>
        <begin position="586"/>
        <end position="615"/>
    </location>
</feature>
<feature type="region of interest" description="Disordered" evidence="10">
    <location>
        <begin position="1069"/>
        <end position="1092"/>
    </location>
</feature>
<dbReference type="Pfam" id="PF00580">
    <property type="entry name" value="UvrD-helicase"/>
    <property type="match status" value="1"/>
</dbReference>
<feature type="compositionally biased region" description="Basic and acidic residues" evidence="10">
    <location>
        <begin position="175"/>
        <end position="184"/>
    </location>
</feature>
<evidence type="ECO:0000256" key="9">
    <source>
        <dbReference type="PROSITE-ProRule" id="PRU00560"/>
    </source>
</evidence>
<reference evidence="12 13" key="1">
    <citation type="submission" date="2014-03" db="EMBL/GenBank/DDBJ databases">
        <title>Genomics of Bifidobacteria.</title>
        <authorList>
            <person name="Ventura M."/>
            <person name="Milani C."/>
            <person name="Lugli G.A."/>
        </authorList>
    </citation>
    <scope>NUCLEOTIDE SEQUENCE [LARGE SCALE GENOMIC DNA]</scope>
    <source>
        <strain evidence="12 13">LMG 11597</strain>
    </source>
</reference>
<dbReference type="PROSITE" id="PS51198">
    <property type="entry name" value="UVRD_HELICASE_ATP_BIND"/>
    <property type="match status" value="1"/>
</dbReference>
<keyword evidence="6" id="KW-0269">Exonuclease</keyword>
<feature type="binding site" evidence="9">
    <location>
        <begin position="37"/>
        <end position="44"/>
    </location>
    <ligand>
        <name>ATP</name>
        <dbReference type="ChEBI" id="CHEBI:30616"/>
    </ligand>
</feature>
<dbReference type="GO" id="GO:0003677">
    <property type="term" value="F:DNA binding"/>
    <property type="evidence" value="ECO:0007669"/>
    <property type="project" value="InterPro"/>
</dbReference>
<comment type="caution">
    <text evidence="12">The sequence shown here is derived from an EMBL/GenBank/DDBJ whole genome shotgun (WGS) entry which is preliminary data.</text>
</comment>
<keyword evidence="4 9" id="KW-0378">Hydrolase</keyword>
<keyword evidence="2 9" id="KW-0547">Nucleotide-binding</keyword>
<evidence type="ECO:0000256" key="7">
    <source>
        <dbReference type="ARBA" id="ARBA00022840"/>
    </source>
</evidence>
<gene>
    <name evidence="12" type="ORF">BISU_0721</name>
</gene>
<evidence type="ECO:0000256" key="5">
    <source>
        <dbReference type="ARBA" id="ARBA00022806"/>
    </source>
</evidence>
<evidence type="ECO:0000256" key="6">
    <source>
        <dbReference type="ARBA" id="ARBA00022839"/>
    </source>
</evidence>
<keyword evidence="1" id="KW-0540">Nuclease</keyword>
<protein>
    <submittedName>
        <fullName evidence="12">ATP-dependent DNA helicase, UvrD/REP family</fullName>
    </submittedName>
</protein>
<dbReference type="InterPro" id="IPR038726">
    <property type="entry name" value="PDDEXK_AddAB-type"/>
</dbReference>
<dbReference type="GO" id="GO:0005524">
    <property type="term" value="F:ATP binding"/>
    <property type="evidence" value="ECO:0007669"/>
    <property type="project" value="UniProtKB-UniRule"/>
</dbReference>
<dbReference type="Gene3D" id="3.40.50.300">
    <property type="entry name" value="P-loop containing nucleotide triphosphate hydrolases"/>
    <property type="match status" value="1"/>
</dbReference>
<proteinExistence type="predicted"/>
<feature type="domain" description="UvrD-like helicase ATP-binding" evidence="11">
    <location>
        <begin position="16"/>
        <end position="380"/>
    </location>
</feature>
<dbReference type="SUPFAM" id="SSF52540">
    <property type="entry name" value="P-loop containing nucleoside triphosphate hydrolases"/>
    <property type="match status" value="1"/>
</dbReference>
<keyword evidence="3" id="KW-0227">DNA damage</keyword>
<dbReference type="InterPro" id="IPR027417">
    <property type="entry name" value="P-loop_NTPase"/>
</dbReference>
<dbReference type="GO" id="GO:0004527">
    <property type="term" value="F:exonuclease activity"/>
    <property type="evidence" value="ECO:0007669"/>
    <property type="project" value="UniProtKB-KW"/>
</dbReference>
<dbReference type="InterPro" id="IPR014016">
    <property type="entry name" value="UvrD-like_ATP-bd"/>
</dbReference>
<keyword evidence="7 9" id="KW-0067">ATP-binding</keyword>
<name>A0A087EAA9_9BIFI</name>
<dbReference type="OrthoDB" id="5240387at2"/>
<dbReference type="STRING" id="77635.BISU_0721"/>
<dbReference type="RefSeq" id="WP_024462683.1">
    <property type="nucleotide sequence ID" value="NZ_CP062939.1"/>
</dbReference>
<dbReference type="GO" id="GO:0033202">
    <property type="term" value="C:DNA helicase complex"/>
    <property type="evidence" value="ECO:0007669"/>
    <property type="project" value="TreeGrafter"/>
</dbReference>
<dbReference type="EMBL" id="JGZR01000003">
    <property type="protein sequence ID" value="KFJ04710.1"/>
    <property type="molecule type" value="Genomic_DNA"/>
</dbReference>
<feature type="region of interest" description="Disordered" evidence="10">
    <location>
        <begin position="167"/>
        <end position="200"/>
    </location>
</feature>
<evidence type="ECO:0000259" key="11">
    <source>
        <dbReference type="PROSITE" id="PS51198"/>
    </source>
</evidence>
<feature type="compositionally biased region" description="Low complexity" evidence="10">
    <location>
        <begin position="186"/>
        <end position="200"/>
    </location>
</feature>
<feature type="compositionally biased region" description="Basic and acidic residues" evidence="10">
    <location>
        <begin position="1169"/>
        <end position="1178"/>
    </location>
</feature>
<feature type="compositionally biased region" description="Low complexity" evidence="10">
    <location>
        <begin position="587"/>
        <end position="603"/>
    </location>
</feature>
<keyword evidence="13" id="KW-1185">Reference proteome</keyword>
<dbReference type="PANTHER" id="PTHR11070">
    <property type="entry name" value="UVRD / RECB / PCRA DNA HELICASE FAMILY MEMBER"/>
    <property type="match status" value="1"/>
</dbReference>
<accession>A0A087EAA9</accession>
<dbReference type="eggNOG" id="COG2887">
    <property type="taxonomic scope" value="Bacteria"/>
</dbReference>
<dbReference type="PANTHER" id="PTHR11070:SF59">
    <property type="entry name" value="DNA 3'-5' HELICASE"/>
    <property type="match status" value="1"/>
</dbReference>
<dbReference type="Pfam" id="PF12705">
    <property type="entry name" value="PDDEXK_1"/>
    <property type="match status" value="1"/>
</dbReference>
<evidence type="ECO:0000313" key="12">
    <source>
        <dbReference type="EMBL" id="KFJ04710.1"/>
    </source>
</evidence>
<organism evidence="12 13">
    <name type="scientific">Bifidobacterium subtile</name>
    <dbReference type="NCBI Taxonomy" id="77635"/>
    <lineage>
        <taxon>Bacteria</taxon>
        <taxon>Bacillati</taxon>
        <taxon>Actinomycetota</taxon>
        <taxon>Actinomycetes</taxon>
        <taxon>Bifidobacteriales</taxon>
        <taxon>Bifidobacteriaceae</taxon>
        <taxon>Bifidobacterium</taxon>
    </lineage>
</organism>
<sequence length="1595" mass="170321">MDNETNGTQTPAAVEALIKGSLANASGAPARTILVAGPPCTGKTEFATEALMAGLRAFGDVGAVMTVSNRKTADRYADEVIRQLRASSQARPVTTLSALAFRIIAALRSRQGAPLPKLLNGAEQDALVRRVMAGHVRHAMAGDECATCALLREYFALDDWSSMIADPTSPANHGNPDDSADKPHAARAGEAVASASSGAAASTRATTESLFMRGINDAFVVQLRDMLARMDELGASDEKEPEILGRLGAWSPHTERLRVQWRLAFALRREYASMVAAEYAGEYRLDSSRLLVEGVAVASKALPDELPRYVVVDDFQDLTLAGLAFLQALSEAGTRLTLVGDPDEAVQTFRGSYPEYLYARVLEPPFSAYAMRLQPDYGERFGSGGDGVGADGTGAGTGAGAEDADFETAASAAALGPAPDYHALVVSRVSLSILSPEDDATALTRRAWKMPRYTGSLPIARLPAADDALTYDGNIHAALHRSANEELDDIVWQVKEARLSQGRQWNDLALIAHDNATVRAFGERLRRDGVPVRYSSVTRPLKDEPFVQGLFALIELAQLRRRLQREWTGQDSSARLRSDAVAEASIAPTGEAAAEPTAEPTAGLGMEPSAEPMADSAVVEPAAVPDAASVTDGPASPSNRSRMPSLAAYVRTRVAALMTSPLIAIGSQAQGEGFPARLAPVESAMNALGSLHAVLARDRAAAANEMSAAPALEERQGAASALAVLERSWLRLRSRLLAEQRLRERDAVQVDDRAFSTASAAGGSLDDDGMELGPEALYVMLACGGSDDLAADDVVDVIRSIGGHEPNAEAFGHMWDLVAQVADGMAALPSNEPQYALSLAWESCKVAERWQREALNNTDDGRAANDRLDAAMRLFDYAAGSGASRDIEGFLEQVRSMRIEADSLAKVAPIDQAVTVTTPAGADGQHWPHVWIVAMQEGVWPNLAARNTMFGGEELAQIMLRGRLADDRQLELTGHDPQLAAVLCGEQKSFLAALTRGRQVTLSAVANDDLSPSDFLYGYLPELFDRRMQADPTARSYSEVGGSNDFSGLDADPRGLVASARALLSRRVMQQAQSAVEPQSGNGGDEGNEPKTATGAEARAVAAAPLQDEESADAAEALALLACNGITSADPDNWAYPQPQTIATPDPGGLPAAMRSASAGDVEAAISQQDERSGKEAGGELPVLPEPPVSPAGPAVSLYPSAVDGLWACPVCWLLENRFAGPQRGSEATAFGTLIHAVAQRASENGFDRPDFLQELSEDAHIATVTERMMGIYRELRDDPQAIGDPASRYNAIRKDETAEDVLESIARYFVTSNSTEYLGGNAEKISVGTVADVACERSFASRFSLDDILEAYNGLDEVDSISRRDLYGIMGTLVGGWPEAMREDMAIRLGGRIDREETRRLPDGSAVVRLVDYKTGAVPDVVQQFSDLQLVCYQLGLAFPVEGPGGAAALNAMPRIAQSDLFYVAKGKMPAESYAPESLFQPPLFVDGHLNDATFTARYHYTSLEKLTDMVALDPDAAPEDVGEGAWRQFVALRGTQAVWALTMIARVFYAAAASRSAHLVARPSKSHMKYCRMRAVCPACSGRSDTVFEIRKG</sequence>
<evidence type="ECO:0000256" key="3">
    <source>
        <dbReference type="ARBA" id="ARBA00022763"/>
    </source>
</evidence>
<dbReference type="GO" id="GO:0005829">
    <property type="term" value="C:cytosol"/>
    <property type="evidence" value="ECO:0007669"/>
    <property type="project" value="TreeGrafter"/>
</dbReference>
<evidence type="ECO:0000256" key="1">
    <source>
        <dbReference type="ARBA" id="ARBA00022722"/>
    </source>
</evidence>
<evidence type="ECO:0000256" key="4">
    <source>
        <dbReference type="ARBA" id="ARBA00022801"/>
    </source>
</evidence>
<dbReference type="InterPro" id="IPR000212">
    <property type="entry name" value="DNA_helicase_UvrD/REP"/>
</dbReference>
<dbReference type="GO" id="GO:0043138">
    <property type="term" value="F:3'-5' DNA helicase activity"/>
    <property type="evidence" value="ECO:0007669"/>
    <property type="project" value="TreeGrafter"/>
</dbReference>
<dbReference type="eggNOG" id="COG0210">
    <property type="taxonomic scope" value="Bacteria"/>
</dbReference>
<evidence type="ECO:0000313" key="13">
    <source>
        <dbReference type="Proteomes" id="UP000029055"/>
    </source>
</evidence>
<evidence type="ECO:0000256" key="10">
    <source>
        <dbReference type="SAM" id="MobiDB-lite"/>
    </source>
</evidence>
<evidence type="ECO:0000256" key="2">
    <source>
        <dbReference type="ARBA" id="ARBA00022741"/>
    </source>
</evidence>
<dbReference type="GO" id="GO:0000725">
    <property type="term" value="P:recombinational repair"/>
    <property type="evidence" value="ECO:0007669"/>
    <property type="project" value="TreeGrafter"/>
</dbReference>
<dbReference type="Proteomes" id="UP000029055">
    <property type="component" value="Unassembled WGS sequence"/>
</dbReference>
<keyword evidence="8" id="KW-0234">DNA repair</keyword>
<keyword evidence="5 9" id="KW-0347">Helicase</keyword>
<evidence type="ECO:0000256" key="8">
    <source>
        <dbReference type="ARBA" id="ARBA00023204"/>
    </source>
</evidence>
<feature type="compositionally biased region" description="Polar residues" evidence="10">
    <location>
        <begin position="1069"/>
        <end position="1080"/>
    </location>
</feature>